<keyword evidence="3" id="KW-1185">Reference proteome</keyword>
<proteinExistence type="predicted"/>
<organism evidence="2 3">
    <name type="scientific">Trifolium medium</name>
    <dbReference type="NCBI Taxonomy" id="97028"/>
    <lineage>
        <taxon>Eukaryota</taxon>
        <taxon>Viridiplantae</taxon>
        <taxon>Streptophyta</taxon>
        <taxon>Embryophyta</taxon>
        <taxon>Tracheophyta</taxon>
        <taxon>Spermatophyta</taxon>
        <taxon>Magnoliopsida</taxon>
        <taxon>eudicotyledons</taxon>
        <taxon>Gunneridae</taxon>
        <taxon>Pentapetalae</taxon>
        <taxon>rosids</taxon>
        <taxon>fabids</taxon>
        <taxon>Fabales</taxon>
        <taxon>Fabaceae</taxon>
        <taxon>Papilionoideae</taxon>
        <taxon>50 kb inversion clade</taxon>
        <taxon>NPAAA clade</taxon>
        <taxon>Hologalegina</taxon>
        <taxon>IRL clade</taxon>
        <taxon>Trifolieae</taxon>
        <taxon>Trifolium</taxon>
    </lineage>
</organism>
<dbReference type="EMBL" id="LXQA010119622">
    <property type="protein sequence ID" value="MCI20391.1"/>
    <property type="molecule type" value="Genomic_DNA"/>
</dbReference>
<protein>
    <submittedName>
        <fullName evidence="2">Uncharacterized protein</fullName>
    </submittedName>
</protein>
<dbReference type="AlphaFoldDB" id="A0A392Q7U2"/>
<evidence type="ECO:0000256" key="1">
    <source>
        <dbReference type="SAM" id="MobiDB-lite"/>
    </source>
</evidence>
<accession>A0A392Q7U2</accession>
<name>A0A392Q7U2_9FABA</name>
<evidence type="ECO:0000313" key="3">
    <source>
        <dbReference type="Proteomes" id="UP000265520"/>
    </source>
</evidence>
<sequence length="91" mass="10336">MSNSTDSTSVKEQLTVSPSKVQSPEKITHAVPISTIPPQDSTKKKAKSSVKKEKLLKFWHAVDRCCDRCYSNRYSKITLKLINNDKQQKIN</sequence>
<feature type="region of interest" description="Disordered" evidence="1">
    <location>
        <begin position="1"/>
        <end position="47"/>
    </location>
</feature>
<evidence type="ECO:0000313" key="2">
    <source>
        <dbReference type="EMBL" id="MCI20391.1"/>
    </source>
</evidence>
<feature type="compositionally biased region" description="Polar residues" evidence="1">
    <location>
        <begin position="1"/>
        <end position="22"/>
    </location>
</feature>
<reference evidence="2 3" key="1">
    <citation type="journal article" date="2018" name="Front. Plant Sci.">
        <title>Red Clover (Trifolium pratense) and Zigzag Clover (T. medium) - A Picture of Genomic Similarities and Differences.</title>
        <authorList>
            <person name="Dluhosova J."/>
            <person name="Istvanek J."/>
            <person name="Nedelnik J."/>
            <person name="Repkova J."/>
        </authorList>
    </citation>
    <scope>NUCLEOTIDE SEQUENCE [LARGE SCALE GENOMIC DNA]</scope>
    <source>
        <strain evidence="3">cv. 10/8</strain>
        <tissue evidence="2">Leaf</tissue>
    </source>
</reference>
<comment type="caution">
    <text evidence="2">The sequence shown here is derived from an EMBL/GenBank/DDBJ whole genome shotgun (WGS) entry which is preliminary data.</text>
</comment>
<dbReference type="Proteomes" id="UP000265520">
    <property type="component" value="Unassembled WGS sequence"/>
</dbReference>